<organism evidence="2 3">
    <name type="scientific">Candidatus Nomurabacteria bacterium RIFCSPLOWO2_01_FULL_33_24</name>
    <dbReference type="NCBI Taxonomy" id="1801765"/>
    <lineage>
        <taxon>Bacteria</taxon>
        <taxon>Candidatus Nomuraibacteriota</taxon>
    </lineage>
</organism>
<feature type="transmembrane region" description="Helical" evidence="1">
    <location>
        <begin position="6"/>
        <end position="26"/>
    </location>
</feature>
<comment type="caution">
    <text evidence="2">The sequence shown here is derived from an EMBL/GenBank/DDBJ whole genome shotgun (WGS) entry which is preliminary data.</text>
</comment>
<accession>A0A1F6X304</accession>
<dbReference type="AlphaFoldDB" id="A0A1F6X304"/>
<reference evidence="2 3" key="1">
    <citation type="journal article" date="2016" name="Nat. Commun.">
        <title>Thousands of microbial genomes shed light on interconnected biogeochemical processes in an aquifer system.</title>
        <authorList>
            <person name="Anantharaman K."/>
            <person name="Brown C.T."/>
            <person name="Hug L.A."/>
            <person name="Sharon I."/>
            <person name="Castelle C.J."/>
            <person name="Probst A.J."/>
            <person name="Thomas B.C."/>
            <person name="Singh A."/>
            <person name="Wilkins M.J."/>
            <person name="Karaoz U."/>
            <person name="Brodie E.L."/>
            <person name="Williams K.H."/>
            <person name="Hubbard S.S."/>
            <person name="Banfield J.F."/>
        </authorList>
    </citation>
    <scope>NUCLEOTIDE SEQUENCE [LARGE SCALE GENOMIC DNA]</scope>
</reference>
<proteinExistence type="predicted"/>
<evidence type="ECO:0000256" key="1">
    <source>
        <dbReference type="SAM" id="Phobius"/>
    </source>
</evidence>
<gene>
    <name evidence="2" type="ORF">A2995_00895</name>
</gene>
<dbReference type="EMBL" id="MFUP01000004">
    <property type="protein sequence ID" value="OGI88403.1"/>
    <property type="molecule type" value="Genomic_DNA"/>
</dbReference>
<evidence type="ECO:0000313" key="2">
    <source>
        <dbReference type="EMBL" id="OGI88403.1"/>
    </source>
</evidence>
<sequence>MTMKKIKIILAVLIIIFVILVVCFLIRWQLLKHYSVVYIWSGAAPDTYVGRFTNIPKPTLYDAYVFTSSSDPENKEKNLRLSPIGGDLLSLKKLNLSRGQIIFTSRLADDSKIVGSIKEAKK</sequence>
<dbReference type="Proteomes" id="UP000185809">
    <property type="component" value="Unassembled WGS sequence"/>
</dbReference>
<keyword evidence="1" id="KW-1133">Transmembrane helix</keyword>
<name>A0A1F6X304_9BACT</name>
<protein>
    <submittedName>
        <fullName evidence="2">Uncharacterized protein</fullName>
    </submittedName>
</protein>
<keyword evidence="1" id="KW-0812">Transmembrane</keyword>
<evidence type="ECO:0000313" key="3">
    <source>
        <dbReference type="Proteomes" id="UP000185809"/>
    </source>
</evidence>
<keyword evidence="1" id="KW-0472">Membrane</keyword>